<accession>A0A1C7LSJ1</accession>
<sequence length="352" mass="40091">MQHDTCHDALESELGSRAKVNFANLLEKAGLCPQAPSRNWHFAESVAAIEPHIATACSLQLQFLQNLQRNWRPSHSEKFQLPDEWKPKAEDRTCAIRPAEFFDPFALHLFLESLSDHVSFLSHAEVVNRHLDPTSCKPDFLLFTRHRLVEHDEDYSTLINPPETAFTCNARVLLSYFKDVVTCEGDELSAEYSIPGIFTSTPGCWLRCNPEFDFPPPFGTPRSFPPVDFAVLFHPIGPSRRFSFGRDQHLRMDVLHPALVLGVKGPVPWPDSSNDEPSSSLDEILHNLALSIQPNLDTHLLNWFLLCEQAETPSHNCLALPPGWSYLGWYMMLNAFAWWHIFPLSRLPRLSL</sequence>
<dbReference type="AlphaFoldDB" id="A0A1C7LSJ1"/>
<keyword evidence="2" id="KW-1185">Reference proteome</keyword>
<protein>
    <submittedName>
        <fullName evidence="1">Uncharacterized protein</fullName>
    </submittedName>
</protein>
<name>A0A1C7LSJ1_GRIFR</name>
<reference evidence="1 2" key="1">
    <citation type="submission" date="2016-03" db="EMBL/GenBank/DDBJ databases">
        <title>Whole genome sequencing of Grifola frondosa 9006-11.</title>
        <authorList>
            <person name="Min B."/>
            <person name="Park H."/>
            <person name="Kim J.-G."/>
            <person name="Cho H."/>
            <person name="Oh Y.-L."/>
            <person name="Kong W.-S."/>
            <person name="Choi I.-G."/>
        </authorList>
    </citation>
    <scope>NUCLEOTIDE SEQUENCE [LARGE SCALE GENOMIC DNA]</scope>
    <source>
        <strain evidence="1 2">9006-11</strain>
    </source>
</reference>
<gene>
    <name evidence="1" type="ORF">A0H81_12886</name>
</gene>
<dbReference type="EMBL" id="LUGG01000025">
    <property type="protein sequence ID" value="OBZ66997.1"/>
    <property type="molecule type" value="Genomic_DNA"/>
</dbReference>
<dbReference type="OrthoDB" id="2803005at2759"/>
<dbReference type="Proteomes" id="UP000092993">
    <property type="component" value="Unassembled WGS sequence"/>
</dbReference>
<comment type="caution">
    <text evidence="1">The sequence shown here is derived from an EMBL/GenBank/DDBJ whole genome shotgun (WGS) entry which is preliminary data.</text>
</comment>
<evidence type="ECO:0000313" key="2">
    <source>
        <dbReference type="Proteomes" id="UP000092993"/>
    </source>
</evidence>
<proteinExistence type="predicted"/>
<dbReference type="STRING" id="5627.A0A1C7LSJ1"/>
<dbReference type="OMA" id="WELDANS"/>
<organism evidence="1 2">
    <name type="scientific">Grifola frondosa</name>
    <name type="common">Maitake</name>
    <name type="synonym">Polyporus frondosus</name>
    <dbReference type="NCBI Taxonomy" id="5627"/>
    <lineage>
        <taxon>Eukaryota</taxon>
        <taxon>Fungi</taxon>
        <taxon>Dikarya</taxon>
        <taxon>Basidiomycota</taxon>
        <taxon>Agaricomycotina</taxon>
        <taxon>Agaricomycetes</taxon>
        <taxon>Polyporales</taxon>
        <taxon>Grifolaceae</taxon>
        <taxon>Grifola</taxon>
    </lineage>
</organism>
<evidence type="ECO:0000313" key="1">
    <source>
        <dbReference type="EMBL" id="OBZ66997.1"/>
    </source>
</evidence>